<evidence type="ECO:0000256" key="2">
    <source>
        <dbReference type="SAM" id="Phobius"/>
    </source>
</evidence>
<feature type="signal peptide" evidence="3">
    <location>
        <begin position="1"/>
        <end position="23"/>
    </location>
</feature>
<accession>A0ABQ5IQ29</accession>
<dbReference type="EMBL" id="BQNB010021053">
    <property type="protein sequence ID" value="GJU02363.1"/>
    <property type="molecule type" value="Genomic_DNA"/>
</dbReference>
<dbReference type="Proteomes" id="UP001151760">
    <property type="component" value="Unassembled WGS sequence"/>
</dbReference>
<evidence type="ECO:0000313" key="4">
    <source>
        <dbReference type="EMBL" id="GJU02363.1"/>
    </source>
</evidence>
<evidence type="ECO:0000313" key="5">
    <source>
        <dbReference type="Proteomes" id="UP001151760"/>
    </source>
</evidence>
<feature type="transmembrane region" description="Helical" evidence="2">
    <location>
        <begin position="67"/>
        <end position="85"/>
    </location>
</feature>
<protein>
    <submittedName>
        <fullName evidence="4">Uncharacterized protein</fullName>
    </submittedName>
</protein>
<sequence>MHHSMCSSTSNLVFMTLVLSLWAIPPVVPLIPTFIAINLLTCPRASLVVSSIVICRSPTVTDQMAHYVAPVAFGSTWTIMMIVAFRTQWLGPAVMFLLPVPCSVSFANILPLIRLLLVLIVLGSVIQLPLVLSLAFGKSADHFVHTFLKLQSRWTTYRLEIHSLLPCILVLRDSTFSGGGDDEGSAAANSVMHALADGDRGVQQKGRPELGAPSPPRPPHPSQHHHHRCHHQMTHYHNCLIRRRDGQQDPPQGPPYPLPDQIIPGRVLVTPNGVVVTLGRVLVTPGSVVVTPGRVLVTPGSVVVTPGRVLVTPGSVVVTPGSYSYY</sequence>
<evidence type="ECO:0000256" key="1">
    <source>
        <dbReference type="SAM" id="MobiDB-lite"/>
    </source>
</evidence>
<name>A0ABQ5IQ29_9ASTR</name>
<feature type="transmembrane region" description="Helical" evidence="2">
    <location>
        <begin position="115"/>
        <end position="136"/>
    </location>
</feature>
<keyword evidence="3" id="KW-0732">Signal</keyword>
<gene>
    <name evidence="4" type="ORF">Tco_1112701</name>
</gene>
<comment type="caution">
    <text evidence="4">The sequence shown here is derived from an EMBL/GenBank/DDBJ whole genome shotgun (WGS) entry which is preliminary data.</text>
</comment>
<feature type="transmembrane region" description="Helical" evidence="2">
    <location>
        <begin position="91"/>
        <end position="110"/>
    </location>
</feature>
<keyword evidence="2" id="KW-0812">Transmembrane</keyword>
<feature type="region of interest" description="Disordered" evidence="1">
    <location>
        <begin position="200"/>
        <end position="229"/>
    </location>
</feature>
<keyword evidence="2" id="KW-1133">Transmembrane helix</keyword>
<proteinExistence type="predicted"/>
<feature type="chain" id="PRO_5046024084" evidence="3">
    <location>
        <begin position="24"/>
        <end position="326"/>
    </location>
</feature>
<keyword evidence="5" id="KW-1185">Reference proteome</keyword>
<reference evidence="4" key="1">
    <citation type="journal article" date="2022" name="Int. J. Mol. Sci.">
        <title>Draft Genome of Tanacetum Coccineum: Genomic Comparison of Closely Related Tanacetum-Family Plants.</title>
        <authorList>
            <person name="Yamashiro T."/>
            <person name="Shiraishi A."/>
            <person name="Nakayama K."/>
            <person name="Satake H."/>
        </authorList>
    </citation>
    <scope>NUCLEOTIDE SEQUENCE</scope>
</reference>
<feature type="transmembrane region" description="Helical" evidence="2">
    <location>
        <begin position="12"/>
        <end position="28"/>
    </location>
</feature>
<organism evidence="4 5">
    <name type="scientific">Tanacetum coccineum</name>
    <dbReference type="NCBI Taxonomy" id="301880"/>
    <lineage>
        <taxon>Eukaryota</taxon>
        <taxon>Viridiplantae</taxon>
        <taxon>Streptophyta</taxon>
        <taxon>Embryophyta</taxon>
        <taxon>Tracheophyta</taxon>
        <taxon>Spermatophyta</taxon>
        <taxon>Magnoliopsida</taxon>
        <taxon>eudicotyledons</taxon>
        <taxon>Gunneridae</taxon>
        <taxon>Pentapetalae</taxon>
        <taxon>asterids</taxon>
        <taxon>campanulids</taxon>
        <taxon>Asterales</taxon>
        <taxon>Asteraceae</taxon>
        <taxon>Asteroideae</taxon>
        <taxon>Anthemideae</taxon>
        <taxon>Anthemidinae</taxon>
        <taxon>Tanacetum</taxon>
    </lineage>
</organism>
<reference evidence="4" key="2">
    <citation type="submission" date="2022-01" db="EMBL/GenBank/DDBJ databases">
        <authorList>
            <person name="Yamashiro T."/>
            <person name="Shiraishi A."/>
            <person name="Satake H."/>
            <person name="Nakayama K."/>
        </authorList>
    </citation>
    <scope>NUCLEOTIDE SEQUENCE</scope>
</reference>
<keyword evidence="2" id="KW-0472">Membrane</keyword>
<evidence type="ECO:0000256" key="3">
    <source>
        <dbReference type="SAM" id="SignalP"/>
    </source>
</evidence>